<dbReference type="PRINTS" id="PR00369">
    <property type="entry name" value="FLAVODOXIN"/>
</dbReference>
<dbReference type="GO" id="GO:0010181">
    <property type="term" value="F:FMN binding"/>
    <property type="evidence" value="ECO:0007669"/>
    <property type="project" value="InterPro"/>
</dbReference>
<feature type="domain" description="Flavodoxin-like" evidence="8">
    <location>
        <begin position="1"/>
        <end position="152"/>
    </location>
</feature>
<keyword evidence="3" id="KW-0285">Flavoprotein</keyword>
<evidence type="ECO:0000256" key="2">
    <source>
        <dbReference type="ARBA" id="ARBA00001974"/>
    </source>
</evidence>
<keyword evidence="6" id="KW-0521">NADP</keyword>
<accession>A0A2T9YCL8</accession>
<dbReference type="Gene3D" id="1.20.990.10">
    <property type="entry name" value="NADPH-cytochrome p450 Reductase, Chain A, domain 3"/>
    <property type="match status" value="1"/>
</dbReference>
<dbReference type="Pfam" id="PF00258">
    <property type="entry name" value="Flavodoxin_1"/>
    <property type="match status" value="1"/>
</dbReference>
<dbReference type="InterPro" id="IPR003097">
    <property type="entry name" value="CysJ-like_FAD-binding"/>
</dbReference>
<dbReference type="PROSITE" id="PS50902">
    <property type="entry name" value="FLAVODOXIN_LIKE"/>
    <property type="match status" value="1"/>
</dbReference>
<keyword evidence="5" id="KW-0274">FAD</keyword>
<dbReference type="PANTHER" id="PTHR19384:SF10">
    <property type="entry name" value="NADPH-DEPENDENT DIFLAVIN OXIDOREDUCTASE 1"/>
    <property type="match status" value="1"/>
</dbReference>
<evidence type="ECO:0000256" key="7">
    <source>
        <dbReference type="ARBA" id="ARBA00023002"/>
    </source>
</evidence>
<evidence type="ECO:0000256" key="1">
    <source>
        <dbReference type="ARBA" id="ARBA00001917"/>
    </source>
</evidence>
<dbReference type="GO" id="GO:0005829">
    <property type="term" value="C:cytosol"/>
    <property type="evidence" value="ECO:0007669"/>
    <property type="project" value="TreeGrafter"/>
</dbReference>
<keyword evidence="7" id="KW-0560">Oxidoreductase</keyword>
<dbReference type="InterPro" id="IPR039261">
    <property type="entry name" value="FNR_nucleotide-bd"/>
</dbReference>
<dbReference type="PANTHER" id="PTHR19384">
    <property type="entry name" value="NITRIC OXIDE SYNTHASE-RELATED"/>
    <property type="match status" value="1"/>
</dbReference>
<evidence type="ECO:0000256" key="4">
    <source>
        <dbReference type="ARBA" id="ARBA00022643"/>
    </source>
</evidence>
<dbReference type="Pfam" id="PF00667">
    <property type="entry name" value="FAD_binding_1"/>
    <property type="match status" value="1"/>
</dbReference>
<evidence type="ECO:0000256" key="5">
    <source>
        <dbReference type="ARBA" id="ARBA00022827"/>
    </source>
</evidence>
<comment type="cofactor">
    <cofactor evidence="2">
        <name>FAD</name>
        <dbReference type="ChEBI" id="CHEBI:57692"/>
    </cofactor>
</comment>
<comment type="cofactor">
    <cofactor evidence="1">
        <name>FMN</name>
        <dbReference type="ChEBI" id="CHEBI:58210"/>
    </cofactor>
</comment>
<keyword evidence="10" id="KW-1185">Reference proteome</keyword>
<dbReference type="SUPFAM" id="SSF52343">
    <property type="entry name" value="Ferredoxin reductase-like, C-terminal NADP-linked domain"/>
    <property type="match status" value="1"/>
</dbReference>
<dbReference type="EMBL" id="MBFT01000503">
    <property type="protein sequence ID" value="PVU90059.1"/>
    <property type="molecule type" value="Genomic_DNA"/>
</dbReference>
<evidence type="ECO:0000256" key="6">
    <source>
        <dbReference type="ARBA" id="ARBA00022857"/>
    </source>
</evidence>
<evidence type="ECO:0000313" key="9">
    <source>
        <dbReference type="EMBL" id="PVU90059.1"/>
    </source>
</evidence>
<evidence type="ECO:0000313" key="10">
    <source>
        <dbReference type="Proteomes" id="UP000245699"/>
    </source>
</evidence>
<protein>
    <recommendedName>
        <fullName evidence="8">Flavodoxin-like domain-containing protein</fullName>
    </recommendedName>
</protein>
<dbReference type="GO" id="GO:0050660">
    <property type="term" value="F:flavin adenine dinucleotide binding"/>
    <property type="evidence" value="ECO:0007669"/>
    <property type="project" value="TreeGrafter"/>
</dbReference>
<sequence>MYSKIILKLDKFSYSLRFRNWKFSRCGLPIFHRFLEKTLQNRGYILSRSYMENKLIVFFCSTTGQGNEPETMKAFWKLLLKKSLSPDTCKELKFAVFGLGDSSYEKYNFVAKKLFRRLKNLGATDIVELGLGDDQHYLGLDGALDKWIPRLFEEIYKICGSVKNTKENIIDINVLPKPQFSIQLYNDNYNTRNPPTNVPPNFAEIYSMIGHSRVSVVTGTVLSNIRITAEDHFQDVRSITFKPNTDVIWNPGDYVNVFPKNSNNLVTEFLDLVGYSTMKNSLLKISKSKNETNAKTDDSEKPFLISFWDLVKNYVDINSVPRRSFFKWCSYFTKSEAEKEKLLELSDSSGIDLYYSYCVIPKRTVLEVLYDFSGLHNCAIPIEMILQVFPVMMPRGYSISSSMKISNNIRLTAERSTEKSVNGNGLIESTRVKKDNTKYQSYGLKSSSECKTLMIFGNRNSEKDFLYKNELLNFVDKSHLELIATFSRDPKNPPGLPKYYVQNAIEDNGALIKDLILNKGAYLYVSGKLGKMPLDVKNSIKKVLANHNNGSLPLNLDDAENYLKYMIKTKRYQEECWN</sequence>
<proteinExistence type="predicted"/>
<dbReference type="InterPro" id="IPR023173">
    <property type="entry name" value="NADPH_Cyt_P450_Rdtase_alpha"/>
</dbReference>
<reference evidence="9 10" key="1">
    <citation type="journal article" date="2018" name="MBio">
        <title>Comparative Genomics Reveals the Core Gene Toolbox for the Fungus-Insect Symbiosis.</title>
        <authorList>
            <person name="Wang Y."/>
            <person name="Stata M."/>
            <person name="Wang W."/>
            <person name="Stajich J.E."/>
            <person name="White M.M."/>
            <person name="Moncalvo J.M."/>
        </authorList>
    </citation>
    <scope>NUCLEOTIDE SEQUENCE [LARGE SCALE GENOMIC DNA]</scope>
    <source>
        <strain evidence="9 10">AUS-77-4</strain>
    </source>
</reference>
<dbReference type="Gene3D" id="2.40.30.10">
    <property type="entry name" value="Translation factors"/>
    <property type="match status" value="1"/>
</dbReference>
<dbReference type="STRING" id="61424.A0A2T9YCL8"/>
<dbReference type="Gene3D" id="3.40.50.80">
    <property type="entry name" value="Nucleotide-binding domain of ferredoxin-NADP reductase (FNR) module"/>
    <property type="match status" value="1"/>
</dbReference>
<dbReference type="AlphaFoldDB" id="A0A2T9YCL8"/>
<dbReference type="SUPFAM" id="SSF63380">
    <property type="entry name" value="Riboflavin synthase domain-like"/>
    <property type="match status" value="1"/>
</dbReference>
<gene>
    <name evidence="9" type="ORF">BB559_004807</name>
</gene>
<dbReference type="OrthoDB" id="1856718at2759"/>
<dbReference type="Proteomes" id="UP000245699">
    <property type="component" value="Unassembled WGS sequence"/>
</dbReference>
<evidence type="ECO:0000259" key="8">
    <source>
        <dbReference type="PROSITE" id="PS50902"/>
    </source>
</evidence>
<keyword evidence="4" id="KW-0288">FMN</keyword>
<dbReference type="InterPro" id="IPR008254">
    <property type="entry name" value="Flavodoxin/NO_synth"/>
</dbReference>
<dbReference type="InterPro" id="IPR001094">
    <property type="entry name" value="Flavdoxin-like"/>
</dbReference>
<evidence type="ECO:0000256" key="3">
    <source>
        <dbReference type="ARBA" id="ARBA00022630"/>
    </source>
</evidence>
<comment type="caution">
    <text evidence="9">The sequence shown here is derived from an EMBL/GenBank/DDBJ whole genome shotgun (WGS) entry which is preliminary data.</text>
</comment>
<dbReference type="Gene3D" id="3.40.50.360">
    <property type="match status" value="1"/>
</dbReference>
<dbReference type="GO" id="GO:0016491">
    <property type="term" value="F:oxidoreductase activity"/>
    <property type="evidence" value="ECO:0007669"/>
    <property type="project" value="UniProtKB-KW"/>
</dbReference>
<dbReference type="InterPro" id="IPR029039">
    <property type="entry name" value="Flavoprotein-like_sf"/>
</dbReference>
<organism evidence="9 10">
    <name type="scientific">Furculomyces boomerangus</name>
    <dbReference type="NCBI Taxonomy" id="61424"/>
    <lineage>
        <taxon>Eukaryota</taxon>
        <taxon>Fungi</taxon>
        <taxon>Fungi incertae sedis</taxon>
        <taxon>Zoopagomycota</taxon>
        <taxon>Kickxellomycotina</taxon>
        <taxon>Harpellomycetes</taxon>
        <taxon>Harpellales</taxon>
        <taxon>Harpellaceae</taxon>
        <taxon>Furculomyces</taxon>
    </lineage>
</organism>
<dbReference type="SUPFAM" id="SSF52218">
    <property type="entry name" value="Flavoproteins"/>
    <property type="match status" value="1"/>
</dbReference>
<dbReference type="InterPro" id="IPR017938">
    <property type="entry name" value="Riboflavin_synthase-like_b-brl"/>
</dbReference>
<name>A0A2T9YCL8_9FUNG</name>